<organism evidence="1 2">
    <name type="scientific">Klebsiella phage vB_KpnM_KpV477</name>
    <dbReference type="NCBI Taxonomy" id="1852625"/>
    <lineage>
        <taxon>Viruses</taxon>
        <taxon>Duplodnaviria</taxon>
        <taxon>Heunggongvirae</taxon>
        <taxon>Uroviricota</taxon>
        <taxon>Caudoviricetes</taxon>
        <taxon>Pantevenvirales</taxon>
        <taxon>Straboviridae</taxon>
        <taxon>Tevenvirinae</taxon>
        <taxon>Jiaodavirus</taxon>
        <taxon>Jiaodavirus kpv477</taxon>
    </lineage>
</organism>
<evidence type="ECO:0000313" key="2">
    <source>
        <dbReference type="Proteomes" id="UP000202533"/>
    </source>
</evidence>
<dbReference type="Proteomes" id="UP000202533">
    <property type="component" value="Segment"/>
</dbReference>
<gene>
    <name evidence="1" type="ORF">kpv477_044</name>
</gene>
<sequence>MKSLLAVIVALTLTGCQMPQGDIVPASSVGQVRAIGGSTVGYYRASNQVSAESLAVERRLAKEKANPNRQLSAMELDMIEQNKHELEEIKRLRKTQKERTCTAQAAAVNDQIRLTDFANGGLSYNEHKQRMEQLKSLQNHIYNKCMSN</sequence>
<dbReference type="GeneID" id="29067006"/>
<name>A0A1B1P8Q7_9CAUD</name>
<dbReference type="KEGG" id="vg:29067006"/>
<proteinExistence type="predicted"/>
<dbReference type="RefSeq" id="YP_009288720.1">
    <property type="nucleotide sequence ID" value="NC_031087.1"/>
</dbReference>
<evidence type="ECO:0000313" key="1">
    <source>
        <dbReference type="EMBL" id="ANT40481.1"/>
    </source>
</evidence>
<protein>
    <submittedName>
        <fullName evidence="1">Uncharacterized protein</fullName>
    </submittedName>
</protein>
<dbReference type="EMBL" id="KX258185">
    <property type="protein sequence ID" value="ANT40481.1"/>
    <property type="molecule type" value="Genomic_DNA"/>
</dbReference>
<keyword evidence="2" id="KW-1185">Reference proteome</keyword>
<accession>A0A1B1P8Q7</accession>
<reference evidence="1 2" key="1">
    <citation type="submission" date="2016-05" db="EMBL/GenBank/DDBJ databases">
        <title>Complete genome sequence of Klebsiella pneumoniae bacteriophage vB_KpnM_KpV477.</title>
        <authorList>
            <person name="Komisarova E.V."/>
            <person name="Krasilnikova V.M."/>
            <person name="Kislichkina A.A."/>
            <person name="Bogun A.G."/>
            <person name="Volozhantsev N.V."/>
        </authorList>
    </citation>
    <scope>NUCLEOTIDE SEQUENCE [LARGE SCALE GENOMIC DNA]</scope>
</reference>
<dbReference type="PROSITE" id="PS51257">
    <property type="entry name" value="PROKAR_LIPOPROTEIN"/>
    <property type="match status" value="1"/>
</dbReference>